<organism evidence="1 2">
    <name type="scientific">Anoxybacter fermentans</name>
    <dbReference type="NCBI Taxonomy" id="1323375"/>
    <lineage>
        <taxon>Bacteria</taxon>
        <taxon>Bacillati</taxon>
        <taxon>Bacillota</taxon>
        <taxon>Clostridia</taxon>
        <taxon>Halanaerobiales</taxon>
        <taxon>Anoxybacter</taxon>
    </lineage>
</organism>
<dbReference type="RefSeq" id="WP_127017513.1">
    <property type="nucleotide sequence ID" value="NZ_CP016379.1"/>
</dbReference>
<keyword evidence="2" id="KW-1185">Reference proteome</keyword>
<dbReference type="KEGG" id="aft:BBF96_12590"/>
<dbReference type="AlphaFoldDB" id="A0A3Q9HRL6"/>
<reference evidence="1 2" key="1">
    <citation type="submission" date="2016-07" db="EMBL/GenBank/DDBJ databases">
        <title>Genome and transcriptome analysis of iron-reducing fermentative bacteria Anoxybacter fermentans.</title>
        <authorList>
            <person name="Zeng X."/>
            <person name="Shao Z."/>
        </authorList>
    </citation>
    <scope>NUCLEOTIDE SEQUENCE [LARGE SCALE GENOMIC DNA]</scope>
    <source>
        <strain evidence="1 2">DY22613</strain>
    </source>
</reference>
<protein>
    <submittedName>
        <fullName evidence="1">NADH dehydrogenase</fullName>
    </submittedName>
</protein>
<dbReference type="InterPro" id="IPR036249">
    <property type="entry name" value="Thioredoxin-like_sf"/>
</dbReference>
<dbReference type="OrthoDB" id="9807975at2"/>
<proteinExistence type="predicted"/>
<evidence type="ECO:0000313" key="1">
    <source>
        <dbReference type="EMBL" id="AZR74160.1"/>
    </source>
</evidence>
<gene>
    <name evidence="1" type="ORF">BBF96_12590</name>
</gene>
<dbReference type="EMBL" id="CP016379">
    <property type="protein sequence ID" value="AZR74160.1"/>
    <property type="molecule type" value="Genomic_DNA"/>
</dbReference>
<dbReference type="SUPFAM" id="SSF52833">
    <property type="entry name" value="Thioredoxin-like"/>
    <property type="match status" value="1"/>
</dbReference>
<dbReference type="CDD" id="cd02980">
    <property type="entry name" value="TRX_Fd_family"/>
    <property type="match status" value="1"/>
</dbReference>
<sequence>MLEVQICVGSSCHLKGAYQVVQIFKEMVKTYDLEDRIHLKASFCQKNCAKGVTVKIGDKLISRVSPENAREIFRRELLKEGEF</sequence>
<accession>A0A3Q9HRL6</accession>
<dbReference type="Gene3D" id="3.40.30.10">
    <property type="entry name" value="Glutaredoxin"/>
    <property type="match status" value="1"/>
</dbReference>
<evidence type="ECO:0000313" key="2">
    <source>
        <dbReference type="Proteomes" id="UP000267250"/>
    </source>
</evidence>
<dbReference type="Pfam" id="PF01257">
    <property type="entry name" value="2Fe-2S_thioredx"/>
    <property type="match status" value="1"/>
</dbReference>
<name>A0A3Q9HRL6_9FIRM</name>
<dbReference type="Proteomes" id="UP000267250">
    <property type="component" value="Chromosome"/>
</dbReference>